<evidence type="ECO:0000313" key="3">
    <source>
        <dbReference type="Proteomes" id="UP000012024"/>
    </source>
</evidence>
<organism evidence="2 3">
    <name type="scientific">Xanthomarina gelatinilytica</name>
    <dbReference type="NCBI Taxonomy" id="1137281"/>
    <lineage>
        <taxon>Bacteria</taxon>
        <taxon>Pseudomonadati</taxon>
        <taxon>Bacteroidota</taxon>
        <taxon>Flavobacteriia</taxon>
        <taxon>Flavobacteriales</taxon>
        <taxon>Flavobacteriaceae</taxon>
        <taxon>Xanthomarina</taxon>
    </lineage>
</organism>
<keyword evidence="1" id="KW-0812">Transmembrane</keyword>
<dbReference type="EMBL" id="ANLA01000013">
    <property type="protein sequence ID" value="EMQ94857.1"/>
    <property type="molecule type" value="Genomic_DNA"/>
</dbReference>
<dbReference type="GO" id="GO:0008168">
    <property type="term" value="F:methyltransferase activity"/>
    <property type="evidence" value="ECO:0007669"/>
    <property type="project" value="UniProtKB-KW"/>
</dbReference>
<keyword evidence="2" id="KW-0489">Methyltransferase</keyword>
<keyword evidence="2" id="KW-0808">Transferase</keyword>
<evidence type="ECO:0000256" key="1">
    <source>
        <dbReference type="SAM" id="Phobius"/>
    </source>
</evidence>
<dbReference type="SUPFAM" id="SSF53335">
    <property type="entry name" value="S-adenosyl-L-methionine-dependent methyltransferases"/>
    <property type="match status" value="1"/>
</dbReference>
<sequence>MDLTELSEHSKHQHQTRHPWEQARLEFVYKLINKHASKKSHPVFLDIGSGDTFVSENLLLKIPHGRFYCVDTAFTKEHLEFYTKKYSHKNIQVFNSAIAALRAINCEIDYVLALDVMEHVANDLDFLKDISNMEKVTENTKIVLTVPAFQSLFSHHDVLLGHYRRYNNNTLKQVTKKAGLEIISIGYFFMSLLIARILIKFKEKIIKPKSKKTHVAQWQQGKLVTNLYKNILIFDFKTSSLLEKIHLKPKGLSNYMVCKKPV</sequence>
<keyword evidence="1" id="KW-1133">Transmembrane helix</keyword>
<dbReference type="Proteomes" id="UP000012024">
    <property type="component" value="Unassembled WGS sequence"/>
</dbReference>
<dbReference type="OrthoDB" id="1524727at2"/>
<dbReference type="RefSeq" id="WP_007649577.1">
    <property type="nucleotide sequence ID" value="NZ_ANLA01000013.1"/>
</dbReference>
<keyword evidence="1" id="KW-0472">Membrane</keyword>
<dbReference type="GO" id="GO:0032259">
    <property type="term" value="P:methylation"/>
    <property type="evidence" value="ECO:0007669"/>
    <property type="project" value="UniProtKB-KW"/>
</dbReference>
<dbReference type="PATRIC" id="fig|1137281.3.peg.1651"/>
<dbReference type="AlphaFoldDB" id="M7MF61"/>
<dbReference type="InterPro" id="IPR029063">
    <property type="entry name" value="SAM-dependent_MTases_sf"/>
</dbReference>
<dbReference type="eggNOG" id="COG2227">
    <property type="taxonomic scope" value="Bacteria"/>
</dbReference>
<accession>M7MF61</accession>
<feature type="transmembrane region" description="Helical" evidence="1">
    <location>
        <begin position="178"/>
        <end position="199"/>
    </location>
</feature>
<protein>
    <submittedName>
        <fullName evidence="2">SAM-dependent methyltransferase</fullName>
    </submittedName>
</protein>
<dbReference type="GeneID" id="98641533"/>
<keyword evidence="3" id="KW-1185">Reference proteome</keyword>
<gene>
    <name evidence="2" type="ORF">D778_00217</name>
</gene>
<name>M7MF61_9FLAO</name>
<proteinExistence type="predicted"/>
<dbReference type="Gene3D" id="3.40.50.150">
    <property type="entry name" value="Vaccinia Virus protein VP39"/>
    <property type="match status" value="1"/>
</dbReference>
<reference evidence="2 3" key="1">
    <citation type="submission" date="2012-12" db="EMBL/GenBank/DDBJ databases">
        <title>Genome assembly of Formosa sp. AK20.</title>
        <authorList>
            <person name="Kumar R."/>
            <person name="Khatri I."/>
            <person name="Vaidya B."/>
            <person name="Subramanian S."/>
            <person name="Pinnaka A."/>
        </authorList>
    </citation>
    <scope>NUCLEOTIDE SEQUENCE [LARGE SCALE GENOMIC DNA]</scope>
    <source>
        <strain evidence="2 3">AK20</strain>
    </source>
</reference>
<evidence type="ECO:0000313" key="2">
    <source>
        <dbReference type="EMBL" id="EMQ94857.1"/>
    </source>
</evidence>
<dbReference type="Pfam" id="PF13489">
    <property type="entry name" value="Methyltransf_23"/>
    <property type="match status" value="1"/>
</dbReference>
<comment type="caution">
    <text evidence="2">The sequence shown here is derived from an EMBL/GenBank/DDBJ whole genome shotgun (WGS) entry which is preliminary data.</text>
</comment>